<dbReference type="Pfam" id="PF17759">
    <property type="entry name" value="tRNA_synthFbeta"/>
    <property type="match status" value="1"/>
</dbReference>
<comment type="caution">
    <text evidence="20">The sequence shown here is derived from an EMBL/GenBank/DDBJ whole genome shotgun (WGS) entry which is preliminary data.</text>
</comment>
<protein>
    <recommendedName>
        <fullName evidence="15">Phenylalanine--tRNA ligase beta subunit</fullName>
        <ecNumber evidence="15">6.1.1.20</ecNumber>
    </recommendedName>
    <alternativeName>
        <fullName evidence="15">Phenylalanyl-tRNA synthetase beta subunit</fullName>
        <shortName evidence="15">PheRS</shortName>
    </alternativeName>
</protein>
<dbReference type="InterPro" id="IPR012340">
    <property type="entry name" value="NA-bd_OB-fold"/>
</dbReference>
<evidence type="ECO:0000256" key="1">
    <source>
        <dbReference type="ARBA" id="ARBA00004496"/>
    </source>
</evidence>
<dbReference type="Gene3D" id="3.30.930.10">
    <property type="entry name" value="Bira Bifunctional Protein, Domain 2"/>
    <property type="match status" value="1"/>
</dbReference>
<evidence type="ECO:0000256" key="3">
    <source>
        <dbReference type="ARBA" id="ARBA00011209"/>
    </source>
</evidence>
<organism evidence="20 21">
    <name type="scientific">Caminibacter mediatlanticus TB-2</name>
    <dbReference type="NCBI Taxonomy" id="391592"/>
    <lineage>
        <taxon>Bacteria</taxon>
        <taxon>Pseudomonadati</taxon>
        <taxon>Campylobacterota</taxon>
        <taxon>Epsilonproteobacteria</taxon>
        <taxon>Nautiliales</taxon>
        <taxon>Nautiliaceae</taxon>
        <taxon>Caminibacter</taxon>
    </lineage>
</organism>
<keyword evidence="5 16" id="KW-0820">tRNA-binding</keyword>
<evidence type="ECO:0000256" key="10">
    <source>
        <dbReference type="ARBA" id="ARBA00022842"/>
    </source>
</evidence>
<dbReference type="AlphaFoldDB" id="A0AAI9AIH4"/>
<feature type="binding site" evidence="15">
    <location>
        <position position="421"/>
    </location>
    <ligand>
        <name>Mg(2+)</name>
        <dbReference type="ChEBI" id="CHEBI:18420"/>
        <note>shared with alpha subunit</note>
    </ligand>
</feature>
<gene>
    <name evidence="15 20" type="primary">pheT</name>
    <name evidence="20" type="ORF">CMTB2_01503</name>
</gene>
<dbReference type="PROSITE" id="PS51483">
    <property type="entry name" value="B5"/>
    <property type="match status" value="1"/>
</dbReference>
<feature type="domain" description="B5" evidence="19">
    <location>
        <begin position="367"/>
        <end position="443"/>
    </location>
</feature>
<evidence type="ECO:0000256" key="7">
    <source>
        <dbReference type="ARBA" id="ARBA00022723"/>
    </source>
</evidence>
<dbReference type="RefSeq" id="WP_007472819.1">
    <property type="nucleotide sequence ID" value="NZ_ABCJ01000001.1"/>
</dbReference>
<dbReference type="SUPFAM" id="SSF54991">
    <property type="entry name" value="Anticodon-binding domain of PheRS"/>
    <property type="match status" value="1"/>
</dbReference>
<dbReference type="HAMAP" id="MF_00283">
    <property type="entry name" value="Phe_tRNA_synth_beta1"/>
    <property type="match status" value="1"/>
</dbReference>
<dbReference type="PANTHER" id="PTHR10947">
    <property type="entry name" value="PHENYLALANYL-TRNA SYNTHETASE BETA CHAIN AND LEUCINE-RICH REPEAT-CONTAINING PROTEIN 47"/>
    <property type="match status" value="1"/>
</dbReference>
<dbReference type="InterPro" id="IPR045864">
    <property type="entry name" value="aa-tRNA-synth_II/BPL/LPL"/>
</dbReference>
<evidence type="ECO:0000256" key="8">
    <source>
        <dbReference type="ARBA" id="ARBA00022741"/>
    </source>
</evidence>
<evidence type="ECO:0000256" key="16">
    <source>
        <dbReference type="PROSITE-ProRule" id="PRU00209"/>
    </source>
</evidence>
<dbReference type="PROSITE" id="PS51447">
    <property type="entry name" value="FDX_ACB"/>
    <property type="match status" value="1"/>
</dbReference>
<keyword evidence="8 15" id="KW-0547">Nucleotide-binding</keyword>
<evidence type="ECO:0000259" key="17">
    <source>
        <dbReference type="PROSITE" id="PS50886"/>
    </source>
</evidence>
<sequence>MIVTRKWLEEFIDLSDISTEIIIDTLNRIGQEVEGYKKIEIPQNVVIGEVVECEKHPNADKLNLCKVNVGDEVLQIVCGASNVEAGQFVVVAKIGAILPGGFKIKKAKLRGIESFGMICAAREVGLPDFHDGILVLDNSLGELKIGEYAGIYFNDEIIELGVTANRGDCFSIKGIARELSAGLNKDLKNFDFSFEEMPEGIGRVVNIIKNEAKKSSHYIRAFEGKINRKLKIDYRLALVEVESKDVFDSYIKYSMHATGVLLVGGNIGEIELENENGIDIFKCYGKYLVGIRNEINIEENKKYIINANYIDPKYVSEVVFLNNLKTDEYFYRASRGSDTNLKFGANYFLNEINLPLFSGDIDLQIELKEKIINVNIEEINEIIGFEIEEKEIVEILKKLSFEIVNIDDENIKVKIPLFRSDIENIQDIAEEVLRVYGIDKIPNRPLEFVEKDRTNKTIENIDFIREIKLKSVSNGFYEAIHFVFDNKERLQKYGFEVLDDNLDLLNPIANELNTLRTTLLLQLLDDIKFNKANGYKRIYLFSQGSVYNKKREEFRKIAFVVNGFADYENPKNHGKPNKVDFKFIVDKLSQVVGDFELVENDYHPIAHPYQNAKIIKDGKNIGVVAKLHPKIAKDFDIDDTYFAEINLDILSKEKKEAKDIIKFPKVTRDLSLVVDKNISYLEVKKIIDNLNIKELREFYPIDIYDLGDNNSLTIRFIIQANKTLQENEINDIMEKILKSLEEKGIKLR</sequence>
<evidence type="ECO:0000313" key="21">
    <source>
        <dbReference type="Proteomes" id="UP000003288"/>
    </source>
</evidence>
<evidence type="ECO:0000313" key="20">
    <source>
        <dbReference type="EMBL" id="EDM24150.1"/>
    </source>
</evidence>
<evidence type="ECO:0000256" key="6">
    <source>
        <dbReference type="ARBA" id="ARBA00022598"/>
    </source>
</evidence>
<feature type="binding site" evidence="15">
    <location>
        <position position="431"/>
    </location>
    <ligand>
        <name>Mg(2+)</name>
        <dbReference type="ChEBI" id="CHEBI:18420"/>
        <note>shared with alpha subunit</note>
    </ligand>
</feature>
<evidence type="ECO:0000256" key="5">
    <source>
        <dbReference type="ARBA" id="ARBA00022555"/>
    </source>
</evidence>
<evidence type="ECO:0000256" key="15">
    <source>
        <dbReference type="HAMAP-Rule" id="MF_00283"/>
    </source>
</evidence>
<dbReference type="SMART" id="SM00874">
    <property type="entry name" value="B5"/>
    <property type="match status" value="1"/>
</dbReference>
<dbReference type="Proteomes" id="UP000003288">
    <property type="component" value="Unassembled WGS sequence"/>
</dbReference>
<dbReference type="Pfam" id="PF03147">
    <property type="entry name" value="FDX-ACB"/>
    <property type="match status" value="1"/>
</dbReference>
<dbReference type="Gene3D" id="3.30.70.380">
    <property type="entry name" value="Ferrodoxin-fold anticodon-binding domain"/>
    <property type="match status" value="1"/>
</dbReference>
<dbReference type="SUPFAM" id="SSF46955">
    <property type="entry name" value="Putative DNA-binding domain"/>
    <property type="match status" value="1"/>
</dbReference>
<dbReference type="EC" id="6.1.1.20" evidence="15"/>
<comment type="similarity">
    <text evidence="2 15">Belongs to the phenylalanyl-tRNA synthetase beta subunit family. Type 1 subfamily.</text>
</comment>
<dbReference type="InterPro" id="IPR002547">
    <property type="entry name" value="tRNA-bd_dom"/>
</dbReference>
<dbReference type="InterPro" id="IPR036690">
    <property type="entry name" value="Fdx_antiC-bd_sf"/>
</dbReference>
<reference evidence="20 21" key="1">
    <citation type="journal article" date="2011" name="Stand. Genomic Sci.">
        <title>Draft genome sequence of Caminibacter mediatlanticus strain TB-2, an epsilonproteobacterium isolated from a deep-sea hydrothermal vent.</title>
        <authorList>
            <person name="Giovannelli D."/>
            <person name="Ferriera S."/>
            <person name="Johnson J."/>
            <person name="Kravitz S."/>
            <person name="Perez-Rodriguez I."/>
            <person name="Ricci J."/>
            <person name="O'Brien C."/>
            <person name="Voordeckers J.W."/>
            <person name="Bini E."/>
            <person name="Vetriani C."/>
        </authorList>
    </citation>
    <scope>NUCLEOTIDE SEQUENCE [LARGE SCALE GENOMIC DNA]</scope>
    <source>
        <strain evidence="20 21">TB-2</strain>
    </source>
</reference>
<dbReference type="PROSITE" id="PS50886">
    <property type="entry name" value="TRBD"/>
    <property type="match status" value="1"/>
</dbReference>
<evidence type="ECO:0000256" key="13">
    <source>
        <dbReference type="ARBA" id="ARBA00023146"/>
    </source>
</evidence>
<dbReference type="GO" id="GO:0000049">
    <property type="term" value="F:tRNA binding"/>
    <property type="evidence" value="ECO:0007669"/>
    <property type="project" value="UniProtKB-UniRule"/>
</dbReference>
<comment type="catalytic activity">
    <reaction evidence="14 15">
        <text>tRNA(Phe) + L-phenylalanine + ATP = L-phenylalanyl-tRNA(Phe) + AMP + diphosphate + H(+)</text>
        <dbReference type="Rhea" id="RHEA:19413"/>
        <dbReference type="Rhea" id="RHEA-COMP:9668"/>
        <dbReference type="Rhea" id="RHEA-COMP:9699"/>
        <dbReference type="ChEBI" id="CHEBI:15378"/>
        <dbReference type="ChEBI" id="CHEBI:30616"/>
        <dbReference type="ChEBI" id="CHEBI:33019"/>
        <dbReference type="ChEBI" id="CHEBI:58095"/>
        <dbReference type="ChEBI" id="CHEBI:78442"/>
        <dbReference type="ChEBI" id="CHEBI:78531"/>
        <dbReference type="ChEBI" id="CHEBI:456215"/>
        <dbReference type="EC" id="6.1.1.20"/>
    </reaction>
</comment>
<dbReference type="InterPro" id="IPR005147">
    <property type="entry name" value="tRNA_synthase_B5-dom"/>
</dbReference>
<dbReference type="Gene3D" id="2.40.50.140">
    <property type="entry name" value="Nucleic acid-binding proteins"/>
    <property type="match status" value="1"/>
</dbReference>
<dbReference type="SUPFAM" id="SSF55681">
    <property type="entry name" value="Class II aaRS and biotin synthetases"/>
    <property type="match status" value="1"/>
</dbReference>
<dbReference type="GO" id="GO:0009328">
    <property type="term" value="C:phenylalanine-tRNA ligase complex"/>
    <property type="evidence" value="ECO:0007669"/>
    <property type="project" value="TreeGrafter"/>
</dbReference>
<dbReference type="InterPro" id="IPR004532">
    <property type="entry name" value="Phe-tRNA-ligase_IIc_bsu_bact"/>
</dbReference>
<dbReference type="InterPro" id="IPR045060">
    <property type="entry name" value="Phe-tRNA-ligase_IIc_bsu"/>
</dbReference>
<dbReference type="GO" id="GO:0004826">
    <property type="term" value="F:phenylalanine-tRNA ligase activity"/>
    <property type="evidence" value="ECO:0007669"/>
    <property type="project" value="UniProtKB-UniRule"/>
</dbReference>
<proteinExistence type="inferred from homology"/>
<feature type="domain" description="TRNA-binding" evidence="17">
    <location>
        <begin position="39"/>
        <end position="150"/>
    </location>
</feature>
<keyword evidence="12 15" id="KW-0648">Protein biosynthesis</keyword>
<comment type="cofactor">
    <cofactor evidence="15">
        <name>Mg(2+)</name>
        <dbReference type="ChEBI" id="CHEBI:18420"/>
    </cofactor>
    <text evidence="15">Binds 2 magnesium ions per tetramer.</text>
</comment>
<dbReference type="SMART" id="SM00896">
    <property type="entry name" value="FDX-ACB"/>
    <property type="match status" value="1"/>
</dbReference>
<dbReference type="SUPFAM" id="SSF50249">
    <property type="entry name" value="Nucleic acid-binding proteins"/>
    <property type="match status" value="1"/>
</dbReference>
<keyword evidence="11 16" id="KW-0694">RNA-binding</keyword>
<evidence type="ECO:0000256" key="12">
    <source>
        <dbReference type="ARBA" id="ARBA00022917"/>
    </source>
</evidence>
<dbReference type="InterPro" id="IPR005121">
    <property type="entry name" value="Fdx_antiC-bd"/>
</dbReference>
<keyword evidence="7 15" id="KW-0479">Metal-binding</keyword>
<dbReference type="EMBL" id="ABCJ01000001">
    <property type="protein sequence ID" value="EDM24150.1"/>
    <property type="molecule type" value="Genomic_DNA"/>
</dbReference>
<evidence type="ECO:0000259" key="19">
    <source>
        <dbReference type="PROSITE" id="PS51483"/>
    </source>
</evidence>
<comment type="subcellular location">
    <subcellularLocation>
        <location evidence="1 15">Cytoplasm</location>
    </subcellularLocation>
</comment>
<dbReference type="Pfam" id="PF03484">
    <property type="entry name" value="B5"/>
    <property type="match status" value="1"/>
</dbReference>
<feature type="domain" description="FDX-ACB" evidence="18">
    <location>
        <begin position="661"/>
        <end position="748"/>
    </location>
</feature>
<dbReference type="InterPro" id="IPR041616">
    <property type="entry name" value="PheRS_beta_core"/>
</dbReference>
<keyword evidence="4 15" id="KW-0963">Cytoplasm</keyword>
<comment type="subunit">
    <text evidence="3 15">Tetramer of two alpha and two beta subunits.</text>
</comment>
<keyword evidence="13 15" id="KW-0030">Aminoacyl-tRNA synthetase</keyword>
<evidence type="ECO:0000256" key="4">
    <source>
        <dbReference type="ARBA" id="ARBA00022490"/>
    </source>
</evidence>
<evidence type="ECO:0000256" key="11">
    <source>
        <dbReference type="ARBA" id="ARBA00022884"/>
    </source>
</evidence>
<keyword evidence="10 15" id="KW-0460">Magnesium</keyword>
<dbReference type="PANTHER" id="PTHR10947:SF0">
    <property type="entry name" value="PHENYLALANINE--TRNA LIGASE BETA SUBUNIT"/>
    <property type="match status" value="1"/>
</dbReference>
<accession>A0AAI9AIH4</accession>
<dbReference type="InterPro" id="IPR033714">
    <property type="entry name" value="tRNA_bind_bactPheRS"/>
</dbReference>
<dbReference type="GO" id="GO:0000287">
    <property type="term" value="F:magnesium ion binding"/>
    <property type="evidence" value="ECO:0007669"/>
    <property type="project" value="UniProtKB-UniRule"/>
</dbReference>
<dbReference type="InterPro" id="IPR009061">
    <property type="entry name" value="DNA-bd_dom_put_sf"/>
</dbReference>
<keyword evidence="9 15" id="KW-0067">ATP-binding</keyword>
<dbReference type="GO" id="GO:0006432">
    <property type="term" value="P:phenylalanyl-tRNA aminoacylation"/>
    <property type="evidence" value="ECO:0007669"/>
    <property type="project" value="UniProtKB-UniRule"/>
</dbReference>
<dbReference type="NCBIfam" id="NF045760">
    <property type="entry name" value="YtpR"/>
    <property type="match status" value="1"/>
</dbReference>
<evidence type="ECO:0000256" key="9">
    <source>
        <dbReference type="ARBA" id="ARBA00022840"/>
    </source>
</evidence>
<name>A0AAI9AIH4_9BACT</name>
<feature type="binding site" evidence="15">
    <location>
        <position position="427"/>
    </location>
    <ligand>
        <name>Mg(2+)</name>
        <dbReference type="ChEBI" id="CHEBI:18420"/>
        <note>shared with alpha subunit</note>
    </ligand>
</feature>
<dbReference type="FunFam" id="2.40.50.140:FF:000045">
    <property type="entry name" value="Phenylalanine--tRNA ligase beta subunit"/>
    <property type="match status" value="1"/>
</dbReference>
<evidence type="ECO:0000256" key="2">
    <source>
        <dbReference type="ARBA" id="ARBA00008653"/>
    </source>
</evidence>
<evidence type="ECO:0000256" key="14">
    <source>
        <dbReference type="ARBA" id="ARBA00049255"/>
    </source>
</evidence>
<evidence type="ECO:0000259" key="18">
    <source>
        <dbReference type="PROSITE" id="PS51447"/>
    </source>
</evidence>
<dbReference type="GO" id="GO:0005524">
    <property type="term" value="F:ATP binding"/>
    <property type="evidence" value="ECO:0007669"/>
    <property type="project" value="UniProtKB-UniRule"/>
</dbReference>
<keyword evidence="6 15" id="KW-0436">Ligase</keyword>
<dbReference type="Pfam" id="PF01588">
    <property type="entry name" value="tRNA_bind"/>
    <property type="match status" value="1"/>
</dbReference>
<dbReference type="Gene3D" id="3.30.56.10">
    <property type="match status" value="2"/>
</dbReference>
<dbReference type="CDD" id="cd02796">
    <property type="entry name" value="tRNA_bind_bactPheRS"/>
    <property type="match status" value="1"/>
</dbReference>
<feature type="binding site" evidence="15">
    <location>
        <position position="430"/>
    </location>
    <ligand>
        <name>Mg(2+)</name>
        <dbReference type="ChEBI" id="CHEBI:18420"/>
        <note>shared with alpha subunit</note>
    </ligand>
</feature>